<dbReference type="AlphaFoldDB" id="A0A5E8A6Y9"/>
<protein>
    <submittedName>
        <fullName evidence="2">Uncharacterized protein</fullName>
    </submittedName>
</protein>
<accession>A0A5E8A6Y9</accession>
<reference evidence="2 3" key="1">
    <citation type="submission" date="2019-09" db="EMBL/GenBank/DDBJ databases">
        <authorList>
            <person name="Dittami M. S."/>
        </authorList>
    </citation>
    <scope>NUCLEOTIDE SEQUENCE [LARGE SCALE GENOMIC DNA]</scope>
    <source>
        <strain evidence="2">SPHINGO391</strain>
    </source>
</reference>
<evidence type="ECO:0000256" key="1">
    <source>
        <dbReference type="SAM" id="MobiDB-lite"/>
    </source>
</evidence>
<dbReference type="Proteomes" id="UP000326857">
    <property type="component" value="Unassembled WGS sequence"/>
</dbReference>
<feature type="compositionally biased region" description="Basic residues" evidence="1">
    <location>
        <begin position="68"/>
        <end position="82"/>
    </location>
</feature>
<evidence type="ECO:0000313" key="3">
    <source>
        <dbReference type="Proteomes" id="UP000326857"/>
    </source>
</evidence>
<evidence type="ECO:0000313" key="2">
    <source>
        <dbReference type="EMBL" id="VVT27182.1"/>
    </source>
</evidence>
<name>A0A5E8A6Y9_9SPHN</name>
<proteinExistence type="predicted"/>
<gene>
    <name evidence="2" type="ORF">SPHINGO391_490282</name>
</gene>
<organism evidence="2 3">
    <name type="scientific">Sphingomonas aurantiaca</name>
    <dbReference type="NCBI Taxonomy" id="185949"/>
    <lineage>
        <taxon>Bacteria</taxon>
        <taxon>Pseudomonadati</taxon>
        <taxon>Pseudomonadota</taxon>
        <taxon>Alphaproteobacteria</taxon>
        <taxon>Sphingomonadales</taxon>
        <taxon>Sphingomonadaceae</taxon>
        <taxon>Sphingomonas</taxon>
    </lineage>
</organism>
<dbReference type="EMBL" id="CABVLI010000044">
    <property type="protein sequence ID" value="VVT27182.1"/>
    <property type="molecule type" value="Genomic_DNA"/>
</dbReference>
<feature type="region of interest" description="Disordered" evidence="1">
    <location>
        <begin position="49"/>
        <end position="82"/>
    </location>
</feature>
<sequence length="82" mass="8978">MHAGAIASAGEAGNWFFCVGKKEEWVRAEARRTRRCCACRAATFTSEAAEQEVGLPTDGLHATPPRPPRLRANKSSLRRPRG</sequence>